<accession>A0A433DIV8</accession>
<comment type="caution">
    <text evidence="1">The sequence shown here is derived from an EMBL/GenBank/DDBJ whole genome shotgun (WGS) entry which is preliminary data.</text>
</comment>
<evidence type="ECO:0000313" key="2">
    <source>
        <dbReference type="Proteomes" id="UP000268093"/>
    </source>
</evidence>
<feature type="non-terminal residue" evidence="1">
    <location>
        <position position="1"/>
    </location>
</feature>
<dbReference type="AlphaFoldDB" id="A0A433DIV8"/>
<organism evidence="1 2">
    <name type="scientific">Jimgerdemannia flammicorona</name>
    <dbReference type="NCBI Taxonomy" id="994334"/>
    <lineage>
        <taxon>Eukaryota</taxon>
        <taxon>Fungi</taxon>
        <taxon>Fungi incertae sedis</taxon>
        <taxon>Mucoromycota</taxon>
        <taxon>Mucoromycotina</taxon>
        <taxon>Endogonomycetes</taxon>
        <taxon>Endogonales</taxon>
        <taxon>Endogonaceae</taxon>
        <taxon>Jimgerdemannia</taxon>
    </lineage>
</organism>
<name>A0A433DIV8_9FUNG</name>
<proteinExistence type="predicted"/>
<sequence>ESKQFLGQVPGDYVCPPLDVTKISSPRNLTIMESVRERFLGQVPGDYVCPPNIMGVHQFFVLVQAKNWLPGNFALFCQEKSDTPIDKCKTMDAYSRSLSRIKNLTTLPAKVQNLVQRLQKIYKPQCDKLTRIWRTYNKSKKTLNVALSSSAVVIRSKTGPSSSDAASLTTGSSSAAWLESSSSSSNPLYFESSVDASSISLGAASLLGASPLLHGLDDDEFEVDADISPISSETRSSDTLTRSTISRRWKLAACLDVSFSSHLSSPSRFGIIRVGDGVRRLSWIEKADWEYLQASTNYHKHPISLSAQQFFNDLLQTDSLVEYVACVNRVRSQGPLDPQIGESVFHPSSAFHTPRAQESVLGSLLIHTVFRLLANKSDRGVIYLPGEILLSASSARRAVRRNLGPEDEKPLGLKVDGFWQSPGTSDYEIGMLEISVGHLTNDLPRYLKDRVRGFWGMRDLLDYITGKLSKGDISIMRKLHVWFIYVYGHEIQVWSMDLPASRIYHMTCIGKISLSINWDNYHQLLHGLSILWNFGREIESSITTLENLCKSN</sequence>
<dbReference type="Proteomes" id="UP000268093">
    <property type="component" value="Unassembled WGS sequence"/>
</dbReference>
<dbReference type="OrthoDB" id="2425129at2759"/>
<protein>
    <submittedName>
        <fullName evidence="1">Uncharacterized protein</fullName>
    </submittedName>
</protein>
<reference evidence="1 2" key="1">
    <citation type="journal article" date="2018" name="New Phytol.">
        <title>Phylogenomics of Endogonaceae and evolution of mycorrhizas within Mucoromycota.</title>
        <authorList>
            <person name="Chang Y."/>
            <person name="Desiro A."/>
            <person name="Na H."/>
            <person name="Sandor L."/>
            <person name="Lipzen A."/>
            <person name="Clum A."/>
            <person name="Barry K."/>
            <person name="Grigoriev I.V."/>
            <person name="Martin F.M."/>
            <person name="Stajich J.E."/>
            <person name="Smith M.E."/>
            <person name="Bonito G."/>
            <person name="Spatafora J.W."/>
        </authorList>
    </citation>
    <scope>NUCLEOTIDE SEQUENCE [LARGE SCALE GENOMIC DNA]</scope>
    <source>
        <strain evidence="1 2">GMNB39</strain>
    </source>
</reference>
<evidence type="ECO:0000313" key="1">
    <source>
        <dbReference type="EMBL" id="RUP50794.1"/>
    </source>
</evidence>
<dbReference type="EMBL" id="RBNI01001177">
    <property type="protein sequence ID" value="RUP50794.1"/>
    <property type="molecule type" value="Genomic_DNA"/>
</dbReference>
<gene>
    <name evidence="1" type="ORF">BC936DRAFT_137662</name>
</gene>
<keyword evidence="2" id="KW-1185">Reference proteome</keyword>